<dbReference type="AlphaFoldDB" id="A0A9P5A4K9"/>
<protein>
    <recommendedName>
        <fullName evidence="3">P-loop containing nucleoside triphosphate hydrolase</fullName>
    </recommendedName>
</protein>
<name>A0A9P5A4K9_9HYPO</name>
<sequence length="512" mass="55913">MAVFHAQDLQGQMKLFRPPENADETHDIISTPVFTDNVGKYLKQSASKKKGSQYGLLACDISDGRAIGESSRLFYNVTAPSSVFICGSQGSGKSHTLATLLENCIVRSIANCLTAPLAGLVFHYDSFVSDSGGLPCEAAYLSSNEELSVRVLCPPTNIATIKIYSSLPNVSVQELRLSQDDLNTKRMLNLMVANPGQGAKMPLYLHTVMRVLRELRIKQQERGGGFDYQEFKNAMEAEPLTKEQLVPLQQRLNTLESFMVKHDRVCATKACKKEAEDFTSNSATSQEAIDWTPASGQLTIIDLSCPCVTAEQACSLFDVCLSLFLEKNTDLGRVVALDESHKYMGKSDESKVFTGSLLSAIRLQRHNGTRIFISTQEPTVSPDLLDLCSTTIVHRFTSPVWLQVLRHHLAGASEASEAKTADLQANGKSQQGERYWKIPASELFSKIVQLRTGEAFLFAPSAIVDASSGSHAEKSAGENGGGWQLVFLGDGIMKIQVRNRITTDGGKSVMAS</sequence>
<dbReference type="OrthoDB" id="2316594at2759"/>
<evidence type="ECO:0008006" key="3">
    <source>
        <dbReference type="Google" id="ProtNLM"/>
    </source>
</evidence>
<keyword evidence="2" id="KW-1185">Reference proteome</keyword>
<dbReference type="Gene3D" id="3.40.50.300">
    <property type="entry name" value="P-loop containing nucleotide triphosphate hydrolases"/>
    <property type="match status" value="1"/>
</dbReference>
<dbReference type="SUPFAM" id="SSF52540">
    <property type="entry name" value="P-loop containing nucleoside triphosphate hydrolases"/>
    <property type="match status" value="1"/>
</dbReference>
<proteinExistence type="predicted"/>
<organism evidence="1 2">
    <name type="scientific">Fusarium beomiforme</name>
    <dbReference type="NCBI Taxonomy" id="44412"/>
    <lineage>
        <taxon>Eukaryota</taxon>
        <taxon>Fungi</taxon>
        <taxon>Dikarya</taxon>
        <taxon>Ascomycota</taxon>
        <taxon>Pezizomycotina</taxon>
        <taxon>Sordariomycetes</taxon>
        <taxon>Hypocreomycetidae</taxon>
        <taxon>Hypocreales</taxon>
        <taxon>Nectriaceae</taxon>
        <taxon>Fusarium</taxon>
        <taxon>Fusarium burgessii species complex</taxon>
    </lineage>
</organism>
<gene>
    <name evidence="1" type="ORF">FBEOM_14011</name>
</gene>
<dbReference type="Proteomes" id="UP000730481">
    <property type="component" value="Unassembled WGS sequence"/>
</dbReference>
<reference evidence="1" key="2">
    <citation type="submission" date="2020-02" db="EMBL/GenBank/DDBJ databases">
        <title>Identification and distribution of gene clusters putatively required for synthesis of sphingolipid metabolism inhibitors in phylogenetically diverse species of the filamentous fungus Fusarium.</title>
        <authorList>
            <person name="Kim H.-S."/>
            <person name="Busman M."/>
            <person name="Brown D.W."/>
            <person name="Divon H."/>
            <person name="Uhlig S."/>
            <person name="Proctor R.H."/>
        </authorList>
    </citation>
    <scope>NUCLEOTIDE SEQUENCE</scope>
    <source>
        <strain evidence="1">NRRL 25174</strain>
    </source>
</reference>
<comment type="caution">
    <text evidence="1">The sequence shown here is derived from an EMBL/GenBank/DDBJ whole genome shotgun (WGS) entry which is preliminary data.</text>
</comment>
<evidence type="ECO:0000313" key="1">
    <source>
        <dbReference type="EMBL" id="KAF4332190.1"/>
    </source>
</evidence>
<dbReference type="EMBL" id="PVQB02001138">
    <property type="protein sequence ID" value="KAF4332190.1"/>
    <property type="molecule type" value="Genomic_DNA"/>
</dbReference>
<accession>A0A9P5A4K9</accession>
<dbReference type="InterPro" id="IPR027417">
    <property type="entry name" value="P-loop_NTPase"/>
</dbReference>
<evidence type="ECO:0000313" key="2">
    <source>
        <dbReference type="Proteomes" id="UP000730481"/>
    </source>
</evidence>
<reference evidence="1" key="1">
    <citation type="journal article" date="2017" name="Mycologia">
        <title>Fusarium algeriense, sp. nov., a novel toxigenic crown rot pathogen of durum wheat from Algeria is nested in the Fusarium burgessii species complex.</title>
        <authorList>
            <person name="Laraba I."/>
            <person name="Keddad A."/>
            <person name="Boureghda H."/>
            <person name="Abdallah N."/>
            <person name="Vaughan M.M."/>
            <person name="Proctor R.H."/>
            <person name="Busman M."/>
            <person name="O'Donnell K."/>
        </authorList>
    </citation>
    <scope>NUCLEOTIDE SEQUENCE</scope>
    <source>
        <strain evidence="1">NRRL 25174</strain>
    </source>
</reference>